<evidence type="ECO:0000256" key="3">
    <source>
        <dbReference type="PROSITE-ProRule" id="PRU10038"/>
    </source>
</evidence>
<reference evidence="6" key="1">
    <citation type="submission" date="2022-09" db="EMBL/GenBank/DDBJ databases">
        <title>Fusarium specimens isolated from Avocado Roots.</title>
        <authorList>
            <person name="Stajich J."/>
            <person name="Roper C."/>
            <person name="Heimlech-Rivalta G."/>
        </authorList>
    </citation>
    <scope>NUCLEOTIDE SEQUENCE</scope>
    <source>
        <strain evidence="6">A02</strain>
    </source>
</reference>
<evidence type="ECO:0000256" key="2">
    <source>
        <dbReference type="ARBA" id="ARBA00022801"/>
    </source>
</evidence>
<dbReference type="PROSITE" id="PS01174">
    <property type="entry name" value="LIPASE_GDXG_SER"/>
    <property type="match status" value="1"/>
</dbReference>
<keyword evidence="4" id="KW-0812">Transmembrane</keyword>
<protein>
    <recommendedName>
        <fullName evidence="5">Alpha/beta hydrolase fold-3 domain-containing protein</fullName>
    </recommendedName>
</protein>
<dbReference type="PANTHER" id="PTHR48081">
    <property type="entry name" value="AB HYDROLASE SUPERFAMILY PROTEIN C4A8.06C"/>
    <property type="match status" value="1"/>
</dbReference>
<keyword evidence="4" id="KW-1133">Transmembrane helix</keyword>
<dbReference type="Pfam" id="PF07859">
    <property type="entry name" value="Abhydrolase_3"/>
    <property type="match status" value="1"/>
</dbReference>
<evidence type="ECO:0000259" key="5">
    <source>
        <dbReference type="Pfam" id="PF07859"/>
    </source>
</evidence>
<dbReference type="EMBL" id="JAOQAV010000047">
    <property type="protein sequence ID" value="KAJ4180523.1"/>
    <property type="molecule type" value="Genomic_DNA"/>
</dbReference>
<evidence type="ECO:0000313" key="7">
    <source>
        <dbReference type="Proteomes" id="UP001152087"/>
    </source>
</evidence>
<dbReference type="InterPro" id="IPR013094">
    <property type="entry name" value="AB_hydrolase_3"/>
</dbReference>
<dbReference type="InterPro" id="IPR033140">
    <property type="entry name" value="Lipase_GDXG_put_SER_AS"/>
</dbReference>
<dbReference type="Gene3D" id="3.40.50.1820">
    <property type="entry name" value="alpha/beta hydrolase"/>
    <property type="match status" value="1"/>
</dbReference>
<name>A0A9W8UWR4_9HYPO</name>
<dbReference type="InterPro" id="IPR050300">
    <property type="entry name" value="GDXG_lipolytic_enzyme"/>
</dbReference>
<dbReference type="AlphaFoldDB" id="A0A9W8UWR4"/>
<dbReference type="Proteomes" id="UP001152087">
    <property type="component" value="Unassembled WGS sequence"/>
</dbReference>
<evidence type="ECO:0000256" key="4">
    <source>
        <dbReference type="SAM" id="Phobius"/>
    </source>
</evidence>
<feature type="transmembrane region" description="Helical" evidence="4">
    <location>
        <begin position="12"/>
        <end position="36"/>
    </location>
</feature>
<keyword evidence="7" id="KW-1185">Reference proteome</keyword>
<feature type="active site" evidence="3">
    <location>
        <position position="210"/>
    </location>
</feature>
<keyword evidence="2" id="KW-0378">Hydrolase</keyword>
<comment type="caution">
    <text evidence="6">The sequence shown here is derived from an EMBL/GenBank/DDBJ whole genome shotgun (WGS) entry which is preliminary data.</text>
</comment>
<dbReference type="PANTHER" id="PTHR48081:SF8">
    <property type="entry name" value="ALPHA_BETA HYDROLASE FOLD-3 DOMAIN-CONTAINING PROTEIN-RELATED"/>
    <property type="match status" value="1"/>
</dbReference>
<dbReference type="SUPFAM" id="SSF53474">
    <property type="entry name" value="alpha/beta-Hydrolases"/>
    <property type="match status" value="1"/>
</dbReference>
<dbReference type="InterPro" id="IPR029058">
    <property type="entry name" value="AB_hydrolase_fold"/>
</dbReference>
<organism evidence="6 7">
    <name type="scientific">Fusarium falciforme</name>
    <dbReference type="NCBI Taxonomy" id="195108"/>
    <lineage>
        <taxon>Eukaryota</taxon>
        <taxon>Fungi</taxon>
        <taxon>Dikarya</taxon>
        <taxon>Ascomycota</taxon>
        <taxon>Pezizomycotina</taxon>
        <taxon>Sordariomycetes</taxon>
        <taxon>Hypocreomycetidae</taxon>
        <taxon>Hypocreales</taxon>
        <taxon>Nectriaceae</taxon>
        <taxon>Fusarium</taxon>
        <taxon>Fusarium solani species complex</taxon>
    </lineage>
</organism>
<comment type="similarity">
    <text evidence="1">Belongs to the 'GDXG' lipolytic enzyme family.</text>
</comment>
<accession>A0A9W8UWR4</accession>
<keyword evidence="4" id="KW-0472">Membrane</keyword>
<dbReference type="GO" id="GO:0016787">
    <property type="term" value="F:hydrolase activity"/>
    <property type="evidence" value="ECO:0007669"/>
    <property type="project" value="UniProtKB-KW"/>
</dbReference>
<proteinExistence type="inferred from homology"/>
<feature type="domain" description="Alpha/beta hydrolase fold-3" evidence="5">
    <location>
        <begin position="130"/>
        <end position="346"/>
    </location>
</feature>
<evidence type="ECO:0000313" key="6">
    <source>
        <dbReference type="EMBL" id="KAJ4180523.1"/>
    </source>
</evidence>
<gene>
    <name evidence="6" type="ORF">NW755_011620</name>
</gene>
<evidence type="ECO:0000256" key="1">
    <source>
        <dbReference type="ARBA" id="ARBA00010515"/>
    </source>
</evidence>
<sequence>MAANSPLKALFAYIYVLLYSPWLLSHFGLDVALCLLPWARPSRQWSLNQAARMRVVRLLLLYWSLTKAGDRLTLRPGREKNRFEVVAPRSPKLYRGVLSDIAIQPTQLGLTWTPARPPPPELVRSNMMVVLHFHGGAFVIGNGRDEDTGYLARYLIEQTGCTHVCTPQYRLSSSNGGRFPAPLQDALTAYLCLIKTKGIPASQIILSGDSAGANIALGLLRYIHEYGQQDEIPFPRAVTLWSPWVDVSAALEQDMTRSPNYKTDYLSKEFGRWGALTISESGMFDPSGPYLSPLRHPFKPDVSIPTFVNAGGNEVLYHDIRDFCERYQKHGWMIHLDISEHCPHDILLLGPRIGFGAEAEKAAEHAKDFLNEAAGINLCSYSRDSLS</sequence>